<name>A0ABS1PSP7_9ACTN</name>
<organism evidence="1 2">
    <name type="scientific">Streptomyces endocoffeicus</name>
    <dbReference type="NCBI Taxonomy" id="2898945"/>
    <lineage>
        <taxon>Bacteria</taxon>
        <taxon>Bacillati</taxon>
        <taxon>Actinomycetota</taxon>
        <taxon>Actinomycetes</taxon>
        <taxon>Kitasatosporales</taxon>
        <taxon>Streptomycetaceae</taxon>
        <taxon>Streptomyces</taxon>
    </lineage>
</organism>
<sequence>MTSWPHDLSKTAPTAAERTGRILKAALTAHGVTFRVVKPWRSLPGASLVTTAQGQPDVWIDAHSHTNGPAVSGYDVPLAGLFGISAVITDDFNTRHVHCDFTETPADITDPAAAADAMASAVAAHLTAYPSLTGAQWVTIASHPASRTEYREVVTAHGTWAHASSPTDYTTGPSLDTAGVWGAYQRRVADLTAETR</sequence>
<reference evidence="1 2" key="1">
    <citation type="submission" date="2021-01" db="EMBL/GenBank/DDBJ databases">
        <title>WGS of actinomycetes isolated from Thailand.</title>
        <authorList>
            <person name="Thawai C."/>
        </authorList>
    </citation>
    <scope>NUCLEOTIDE SEQUENCE [LARGE SCALE GENOMIC DNA]</scope>
    <source>
        <strain evidence="1 2">CA3R110</strain>
    </source>
</reference>
<dbReference type="EMBL" id="JAERRG010000009">
    <property type="protein sequence ID" value="MBL1115452.1"/>
    <property type="molecule type" value="Genomic_DNA"/>
</dbReference>
<comment type="caution">
    <text evidence="1">The sequence shown here is derived from an EMBL/GenBank/DDBJ whole genome shotgun (WGS) entry which is preliminary data.</text>
</comment>
<protein>
    <submittedName>
        <fullName evidence="1">Uncharacterized protein</fullName>
    </submittedName>
</protein>
<evidence type="ECO:0000313" key="2">
    <source>
        <dbReference type="Proteomes" id="UP000621510"/>
    </source>
</evidence>
<gene>
    <name evidence="1" type="ORF">JK364_24070</name>
</gene>
<dbReference type="Proteomes" id="UP000621510">
    <property type="component" value="Unassembled WGS sequence"/>
</dbReference>
<proteinExistence type="predicted"/>
<dbReference type="RefSeq" id="WP_201853243.1">
    <property type="nucleotide sequence ID" value="NZ_JAERRG010000009.1"/>
</dbReference>
<accession>A0ABS1PSP7</accession>
<evidence type="ECO:0000313" key="1">
    <source>
        <dbReference type="EMBL" id="MBL1115452.1"/>
    </source>
</evidence>
<keyword evidence="2" id="KW-1185">Reference proteome</keyword>